<dbReference type="Pfam" id="PF10551">
    <property type="entry name" value="MULE"/>
    <property type="match status" value="1"/>
</dbReference>
<keyword evidence="2 4" id="KW-0863">Zinc-finger</keyword>
<dbReference type="InterPro" id="IPR018289">
    <property type="entry name" value="MULE_transposase_dom"/>
</dbReference>
<dbReference type="Pfam" id="PF04434">
    <property type="entry name" value="SWIM"/>
    <property type="match status" value="1"/>
</dbReference>
<evidence type="ECO:0000256" key="4">
    <source>
        <dbReference type="PROSITE-ProRule" id="PRU00325"/>
    </source>
</evidence>
<dbReference type="GO" id="GO:0008270">
    <property type="term" value="F:zinc ion binding"/>
    <property type="evidence" value="ECO:0007669"/>
    <property type="project" value="UniProtKB-KW"/>
</dbReference>
<dbReference type="InterPro" id="IPR007527">
    <property type="entry name" value="Znf_SWIM"/>
</dbReference>
<sequence>MAEDADTIVDVHYQGLFTPTPLIYFDGVKALVPQMVVKKMNFGDFIPFLEKLTNGRCRDVYYCPHEVRLSEGLHAIQNDCDFNEFLEDMNEKKRLDVYVGHHHEPLFDWIQEEEAELEDEDLVSIDDVDSILEDGLKAQHVEDDEVISLKRNFNDPFLNKLCPIQNDDLVEEDHNAIRPIYPRHDHTQEWNQMKPRLGMKYSTSVELKYSLSCYAVANDYDLWYEKNDKTRLLVRCCKGKHPTCPFRLYASWMKEEHTFQIKSLITEHKCSRAFKLGSIVTYKWIGKQFVNDVLESPKLSLRKMKALVSKRYNINVSVGQCRNAKKLALSEVEGSLKEHYAKLWDYTAEIRRANPGSHVEVFLEPQPDNIVVFDRFYVSFKDWAIVNVENKRTWKWFLDNLMEDTGGGNGHGITILSDGHKGLFEVVKERLPDVEHILCARHILANFHKKSKGEQYFKPFWRAVNATTVPKFEAAMNEIKSLESRAYDYLIERDPRRKPLITMLEDIRCWAMQRLSMQKQNGLSWDLDICPSIRREIEDLKELQRFWVPYVSGYKEFEVFSGNERYVVDLNQRACGCRSWQLTGIPCVHAISAISSLNLYVEAFWPHVEGLHTILPPLKRRLPGRPCVKRKRDQAERELSGHTRHTVSRAGIPLRCTICHQTGHNKATCPSKPTPAPTTTCPSHSTLDSSTAGPSPVKKAPMKKVLVKKGPVKRSPMKKVPLNDVGRVRKFSKRITEIGIQKNVKVKDGTGCSQDKPVTLDFEGQERKENPNLKGGLGESKEELGESKRDPGRGNAKPYPPYPLIEPIVVLKSALKLGEGRRTMKVQGRGYRSEIGKIFLNI</sequence>
<proteinExistence type="predicted"/>
<evidence type="ECO:0000256" key="2">
    <source>
        <dbReference type="ARBA" id="ARBA00022771"/>
    </source>
</evidence>
<keyword evidence="8" id="KW-1185">Reference proteome</keyword>
<feature type="region of interest" description="Disordered" evidence="5">
    <location>
        <begin position="667"/>
        <end position="701"/>
    </location>
</feature>
<dbReference type="PANTHER" id="PTHR31973:SF189">
    <property type="entry name" value="TRANSPOSASE, MUDR, PLANT, MULE TRANSPOSASE DOMAIN PROTEIN-RELATED"/>
    <property type="match status" value="1"/>
</dbReference>
<evidence type="ECO:0000313" key="7">
    <source>
        <dbReference type="EMBL" id="KAJ0197292.1"/>
    </source>
</evidence>
<dbReference type="AlphaFoldDB" id="A0A9R1V2C6"/>
<dbReference type="PROSITE" id="PS50966">
    <property type="entry name" value="ZF_SWIM"/>
    <property type="match status" value="1"/>
</dbReference>
<dbReference type="Proteomes" id="UP000235145">
    <property type="component" value="Unassembled WGS sequence"/>
</dbReference>
<feature type="compositionally biased region" description="Basic and acidic residues" evidence="5">
    <location>
        <begin position="779"/>
        <end position="792"/>
    </location>
</feature>
<feature type="compositionally biased region" description="Polar residues" evidence="5">
    <location>
        <begin position="677"/>
        <end position="693"/>
    </location>
</feature>
<gene>
    <name evidence="7" type="ORF">LSAT_V11C700371640</name>
</gene>
<keyword evidence="3" id="KW-0862">Zinc</keyword>
<dbReference type="EMBL" id="NBSK02000007">
    <property type="protein sequence ID" value="KAJ0197292.1"/>
    <property type="molecule type" value="Genomic_DNA"/>
</dbReference>
<feature type="domain" description="SWIM-type" evidence="6">
    <location>
        <begin position="566"/>
        <end position="598"/>
    </location>
</feature>
<evidence type="ECO:0000256" key="5">
    <source>
        <dbReference type="SAM" id="MobiDB-lite"/>
    </source>
</evidence>
<name>A0A9R1V2C6_LACSA</name>
<reference evidence="7 8" key="1">
    <citation type="journal article" date="2017" name="Nat. Commun.">
        <title>Genome assembly with in vitro proximity ligation data and whole-genome triplication in lettuce.</title>
        <authorList>
            <person name="Reyes-Chin-Wo S."/>
            <person name="Wang Z."/>
            <person name="Yang X."/>
            <person name="Kozik A."/>
            <person name="Arikit S."/>
            <person name="Song C."/>
            <person name="Xia L."/>
            <person name="Froenicke L."/>
            <person name="Lavelle D.O."/>
            <person name="Truco M.J."/>
            <person name="Xia R."/>
            <person name="Zhu S."/>
            <person name="Xu C."/>
            <person name="Xu H."/>
            <person name="Xu X."/>
            <person name="Cox K."/>
            <person name="Korf I."/>
            <person name="Meyers B.C."/>
            <person name="Michelmore R.W."/>
        </authorList>
    </citation>
    <scope>NUCLEOTIDE SEQUENCE [LARGE SCALE GENOMIC DNA]</scope>
    <source>
        <strain evidence="8">cv. Salinas</strain>
        <tissue evidence="7">Seedlings</tissue>
    </source>
</reference>
<dbReference type="InterPro" id="IPR004332">
    <property type="entry name" value="Transposase_MuDR"/>
</dbReference>
<evidence type="ECO:0000259" key="6">
    <source>
        <dbReference type="PROSITE" id="PS50966"/>
    </source>
</evidence>
<protein>
    <recommendedName>
        <fullName evidence="6">SWIM-type domain-containing protein</fullName>
    </recommendedName>
</protein>
<dbReference type="SMART" id="SM00575">
    <property type="entry name" value="ZnF_PMZ"/>
    <property type="match status" value="1"/>
</dbReference>
<evidence type="ECO:0000256" key="1">
    <source>
        <dbReference type="ARBA" id="ARBA00022723"/>
    </source>
</evidence>
<evidence type="ECO:0000256" key="3">
    <source>
        <dbReference type="ARBA" id="ARBA00022833"/>
    </source>
</evidence>
<accession>A0A9R1V2C6</accession>
<feature type="region of interest" description="Disordered" evidence="5">
    <location>
        <begin position="747"/>
        <end position="800"/>
    </location>
</feature>
<comment type="caution">
    <text evidence="7">The sequence shown here is derived from an EMBL/GenBank/DDBJ whole genome shotgun (WGS) entry which is preliminary data.</text>
</comment>
<keyword evidence="1" id="KW-0479">Metal-binding</keyword>
<dbReference type="Pfam" id="PF03108">
    <property type="entry name" value="DBD_Tnp_Mut"/>
    <property type="match status" value="1"/>
</dbReference>
<dbReference type="InterPro" id="IPR006564">
    <property type="entry name" value="Znf_PMZ"/>
</dbReference>
<dbReference type="PANTHER" id="PTHR31973">
    <property type="entry name" value="POLYPROTEIN, PUTATIVE-RELATED"/>
    <property type="match status" value="1"/>
</dbReference>
<organism evidence="7 8">
    <name type="scientific">Lactuca sativa</name>
    <name type="common">Garden lettuce</name>
    <dbReference type="NCBI Taxonomy" id="4236"/>
    <lineage>
        <taxon>Eukaryota</taxon>
        <taxon>Viridiplantae</taxon>
        <taxon>Streptophyta</taxon>
        <taxon>Embryophyta</taxon>
        <taxon>Tracheophyta</taxon>
        <taxon>Spermatophyta</taxon>
        <taxon>Magnoliopsida</taxon>
        <taxon>eudicotyledons</taxon>
        <taxon>Gunneridae</taxon>
        <taxon>Pentapetalae</taxon>
        <taxon>asterids</taxon>
        <taxon>campanulids</taxon>
        <taxon>Asterales</taxon>
        <taxon>Asteraceae</taxon>
        <taxon>Cichorioideae</taxon>
        <taxon>Cichorieae</taxon>
        <taxon>Lactucinae</taxon>
        <taxon>Lactuca</taxon>
    </lineage>
</organism>
<evidence type="ECO:0000313" key="8">
    <source>
        <dbReference type="Proteomes" id="UP000235145"/>
    </source>
</evidence>